<keyword evidence="3" id="KW-1185">Reference proteome</keyword>
<dbReference type="InterPro" id="IPR045760">
    <property type="entry name" value="DAP_DH_C"/>
</dbReference>
<dbReference type="Pfam" id="PF19328">
    <property type="entry name" value="DAP_DH_C"/>
    <property type="match status" value="1"/>
</dbReference>
<proteinExistence type="predicted"/>
<dbReference type="OrthoDB" id="9767616at2"/>
<sequence>MASETIALIPYGLGPIGKEILKKGGKDEAFNVIGGVDIDPELVGESLGNDAFVVSDVSELSGKAKPYAQKIAFHATGSKLPSVWPQIRQLLDYGYHVVTTCEEMLYPWVRYPELSGEIDHYAKSKGLSVIGTGINPGFVMDSLPLMATAVTDQIQSVNAIRQANVGERRVPLQKKVGIGKSEDEFRQLAKEGKIGHVGLEETVRLVAAGLNVHIEQLQTSLEPTFADRDYELSWLTLKSGEVSGQSQQAKATTSENVTIEMKLTMALGVESKDEIMVRGTDPVHLIIPNGIFGDTATASMIINTGKRIVTQQKPGLLTMLEAGLPFHSVQPLQTHKEQV</sequence>
<evidence type="ECO:0000313" key="2">
    <source>
        <dbReference type="EMBL" id="SDI71289.1"/>
    </source>
</evidence>
<dbReference type="CDD" id="cd24146">
    <property type="entry name" value="nat-AmDH_N_like"/>
    <property type="match status" value="1"/>
</dbReference>
<protein>
    <submittedName>
        <fullName evidence="2">4-hydroxy-tetrahydrodipicolinate reductase</fullName>
    </submittedName>
</protein>
<organism evidence="2 3">
    <name type="scientific">Natribacillus halophilus</name>
    <dbReference type="NCBI Taxonomy" id="549003"/>
    <lineage>
        <taxon>Bacteria</taxon>
        <taxon>Bacillati</taxon>
        <taxon>Bacillota</taxon>
        <taxon>Bacilli</taxon>
        <taxon>Bacillales</taxon>
        <taxon>Bacillaceae</taxon>
        <taxon>Natribacillus</taxon>
    </lineage>
</organism>
<name>A0A1G8MTC8_9BACI</name>
<dbReference type="InterPro" id="IPR036291">
    <property type="entry name" value="NAD(P)-bd_dom_sf"/>
</dbReference>
<evidence type="ECO:0000313" key="3">
    <source>
        <dbReference type="Proteomes" id="UP000198853"/>
    </source>
</evidence>
<dbReference type="Proteomes" id="UP000198853">
    <property type="component" value="Unassembled WGS sequence"/>
</dbReference>
<reference evidence="2 3" key="1">
    <citation type="submission" date="2016-10" db="EMBL/GenBank/DDBJ databases">
        <authorList>
            <person name="de Groot N.N."/>
        </authorList>
    </citation>
    <scope>NUCLEOTIDE SEQUENCE [LARGE SCALE GENOMIC DNA]</scope>
    <source>
        <strain evidence="2 3">DSM 21771</strain>
    </source>
</reference>
<dbReference type="Gene3D" id="3.40.50.720">
    <property type="entry name" value="NAD(P)-binding Rossmann-like Domain"/>
    <property type="match status" value="1"/>
</dbReference>
<evidence type="ECO:0000259" key="1">
    <source>
        <dbReference type="Pfam" id="PF19328"/>
    </source>
</evidence>
<feature type="domain" description="2,4-diaminopentanoate dehydrogenase C-terminal" evidence="1">
    <location>
        <begin position="138"/>
        <end position="326"/>
    </location>
</feature>
<dbReference type="SUPFAM" id="SSF51735">
    <property type="entry name" value="NAD(P)-binding Rossmann-fold domains"/>
    <property type="match status" value="1"/>
</dbReference>
<dbReference type="RefSeq" id="WP_090397536.1">
    <property type="nucleotide sequence ID" value="NZ_FNEN01000005.1"/>
</dbReference>
<gene>
    <name evidence="2" type="ORF">SAMN04488123_10514</name>
</gene>
<accession>A0A1G8MTC8</accession>
<dbReference type="EMBL" id="FNEN01000005">
    <property type="protein sequence ID" value="SDI71289.1"/>
    <property type="molecule type" value="Genomic_DNA"/>
</dbReference>
<dbReference type="AlphaFoldDB" id="A0A1G8MTC8"/>